<keyword evidence="2" id="KW-1185">Reference proteome</keyword>
<name>C6M744_NEISI</name>
<gene>
    <name evidence="1" type="ORF">NEISICOT_02347</name>
</gene>
<dbReference type="EMBL" id="ACKO02000014">
    <property type="protein sequence ID" value="EET43948.1"/>
    <property type="molecule type" value="Genomic_DNA"/>
</dbReference>
<evidence type="ECO:0000313" key="1">
    <source>
        <dbReference type="EMBL" id="EET43948.1"/>
    </source>
</evidence>
<evidence type="ECO:0000313" key="2">
    <source>
        <dbReference type="Proteomes" id="UP000005365"/>
    </source>
</evidence>
<comment type="caution">
    <text evidence="1">The sequence shown here is derived from an EMBL/GenBank/DDBJ whole genome shotgun (WGS) entry which is preliminary data.</text>
</comment>
<proteinExistence type="predicted"/>
<protein>
    <submittedName>
        <fullName evidence="1">Uncharacterized protein</fullName>
    </submittedName>
</protein>
<dbReference type="Proteomes" id="UP000005365">
    <property type="component" value="Unassembled WGS sequence"/>
</dbReference>
<sequence>MRGFADVGDDVFGFDLVGANEVGYGRGGAGFVVVEQAYAFAFEKADAETVCMVVGNAAAAAEAFKGKDDICGGVTVHAEQLAHDVDLCYFDVGGEGIVD</sequence>
<accession>C6M744</accession>
<organism evidence="1 2">
    <name type="scientific">Neisseria sicca ATCC 29256</name>
    <dbReference type="NCBI Taxonomy" id="547045"/>
    <lineage>
        <taxon>Bacteria</taxon>
        <taxon>Pseudomonadati</taxon>
        <taxon>Pseudomonadota</taxon>
        <taxon>Betaproteobacteria</taxon>
        <taxon>Neisseriales</taxon>
        <taxon>Neisseriaceae</taxon>
        <taxon>Neisseria</taxon>
    </lineage>
</organism>
<dbReference type="AlphaFoldDB" id="C6M744"/>
<reference evidence="1" key="1">
    <citation type="submission" date="2009-07" db="EMBL/GenBank/DDBJ databases">
        <authorList>
            <person name="Weinstock G."/>
            <person name="Sodergren E."/>
            <person name="Clifton S."/>
            <person name="Fulton L."/>
            <person name="Fulton B."/>
            <person name="Courtney L."/>
            <person name="Fronick C."/>
            <person name="Harrison M."/>
            <person name="Strong C."/>
            <person name="Farmer C."/>
            <person name="Delahaunty K."/>
            <person name="Markovic C."/>
            <person name="Hall O."/>
            <person name="Minx P."/>
            <person name="Tomlinson C."/>
            <person name="Mitreva M."/>
            <person name="Nelson J."/>
            <person name="Hou S."/>
            <person name="Wollam A."/>
            <person name="Pepin K.H."/>
            <person name="Johnson M."/>
            <person name="Bhonagiri V."/>
            <person name="Nash W.E."/>
            <person name="Warren W."/>
            <person name="Chinwalla A."/>
            <person name="Mardis E.R."/>
            <person name="Wilson R.K."/>
        </authorList>
    </citation>
    <scope>NUCLEOTIDE SEQUENCE [LARGE SCALE GENOMIC DNA]</scope>
    <source>
        <strain evidence="1">ATCC 29256</strain>
    </source>
</reference>